<dbReference type="InterPro" id="IPR032483">
    <property type="entry name" value="DUF5053"/>
</dbReference>
<organism evidence="1 2">
    <name type="scientific">Prevotella melaninogenica</name>
    <dbReference type="NCBI Taxonomy" id="28132"/>
    <lineage>
        <taxon>Bacteria</taxon>
        <taxon>Pseudomonadati</taxon>
        <taxon>Bacteroidota</taxon>
        <taxon>Bacteroidia</taxon>
        <taxon>Bacteroidales</taxon>
        <taxon>Prevotellaceae</taxon>
        <taxon>Prevotella</taxon>
    </lineage>
</organism>
<proteinExistence type="predicted"/>
<keyword evidence="2" id="KW-1185">Reference proteome</keyword>
<comment type="caution">
    <text evidence="1">The sequence shown here is derived from an EMBL/GenBank/DDBJ whole genome shotgun (WGS) entry which is preliminary data.</text>
</comment>
<gene>
    <name evidence="1" type="ORF">KZO77_00960</name>
</gene>
<dbReference type="RefSeq" id="WP_219432493.1">
    <property type="nucleotide sequence ID" value="NZ_JAHXCP010000001.1"/>
</dbReference>
<evidence type="ECO:0000313" key="1">
    <source>
        <dbReference type="EMBL" id="MBW4753607.1"/>
    </source>
</evidence>
<dbReference type="Proteomes" id="UP000812077">
    <property type="component" value="Unassembled WGS sequence"/>
</dbReference>
<dbReference type="EMBL" id="JAHXCP010000001">
    <property type="protein sequence ID" value="MBW4753607.1"/>
    <property type="molecule type" value="Genomic_DNA"/>
</dbReference>
<protein>
    <submittedName>
        <fullName evidence="1">DUF5053 domain-containing protein</fullName>
    </submittedName>
</protein>
<accession>A0ABS6Y290</accession>
<name>A0ABS6Y290_9BACT</name>
<reference evidence="1 2" key="1">
    <citation type="submission" date="2021-07" db="EMBL/GenBank/DDBJ databases">
        <title>Genomic diversity and antimicrobial resistance of Prevotella spp. isolated from chronic lung disease airways.</title>
        <authorList>
            <person name="Webb K.A."/>
            <person name="Olagoke O.S."/>
            <person name="Baird T."/>
            <person name="Neill J."/>
            <person name="Pham A."/>
            <person name="Wells T.J."/>
            <person name="Ramsay K.A."/>
            <person name="Bell S.C."/>
            <person name="Sarovich D.S."/>
            <person name="Price E.P."/>
        </authorList>
    </citation>
    <scope>NUCLEOTIDE SEQUENCE [LARGE SCALE GENOMIC DNA]</scope>
    <source>
        <strain evidence="1 2">SCHI0027.S.6</strain>
    </source>
</reference>
<dbReference type="Pfam" id="PF16476">
    <property type="entry name" value="DUF5053"/>
    <property type="match status" value="1"/>
</dbReference>
<evidence type="ECO:0000313" key="2">
    <source>
        <dbReference type="Proteomes" id="UP000812077"/>
    </source>
</evidence>
<sequence length="86" mass="9993">MAETTTMERTQTMYQQLADIDDNISWGAVAKEYFNKSASWFYHKMDGIDGNRKPTEFNLEERIQLKGALCDLADRIRRAADRIETT</sequence>